<evidence type="ECO:0000256" key="1">
    <source>
        <dbReference type="SAM" id="Phobius"/>
    </source>
</evidence>
<evidence type="ECO:0000313" key="3">
    <source>
        <dbReference type="EMBL" id="RDV81783.1"/>
    </source>
</evidence>
<keyword evidence="1" id="KW-1133">Transmembrane helix</keyword>
<accession>A0A3D8P1N5</accession>
<proteinExistence type="predicted"/>
<dbReference type="RefSeq" id="WP_115793112.1">
    <property type="nucleotide sequence ID" value="NZ_QSLN01000015.1"/>
</dbReference>
<protein>
    <recommendedName>
        <fullName evidence="5">Conjugal transfer protein TrbC</fullName>
    </recommendedName>
</protein>
<sequence>MTVKTVKTAVEKARGRLAALLLSHPAALRFAAAAAVALLTALATETPCYAQGGDILTSAYRFVIRVVVMVIGIVVLVKGIGYIGRQEVQSALFLLIVGVLIIIIGATDLIPKLATWVAQQLGVTPKEGLQQ</sequence>
<evidence type="ECO:0000256" key="2">
    <source>
        <dbReference type="SAM" id="SignalP"/>
    </source>
</evidence>
<feature type="transmembrane region" description="Helical" evidence="1">
    <location>
        <begin position="91"/>
        <end position="110"/>
    </location>
</feature>
<dbReference type="EMBL" id="QSLN01000015">
    <property type="protein sequence ID" value="RDV81783.1"/>
    <property type="molecule type" value="Genomic_DNA"/>
</dbReference>
<dbReference type="Proteomes" id="UP000256329">
    <property type="component" value="Unassembled WGS sequence"/>
</dbReference>
<feature type="transmembrane region" description="Helical" evidence="1">
    <location>
        <begin position="62"/>
        <end position="84"/>
    </location>
</feature>
<comment type="caution">
    <text evidence="3">The sequence shown here is derived from an EMBL/GenBank/DDBJ whole genome shotgun (WGS) entry which is preliminary data.</text>
</comment>
<keyword evidence="1" id="KW-0812">Transmembrane</keyword>
<keyword evidence="1" id="KW-0472">Membrane</keyword>
<evidence type="ECO:0000313" key="4">
    <source>
        <dbReference type="Proteomes" id="UP000256329"/>
    </source>
</evidence>
<gene>
    <name evidence="3" type="ORF">DXX99_08765</name>
</gene>
<name>A0A3D8P1N5_9THEO</name>
<feature type="chain" id="PRO_5038972606" description="Conjugal transfer protein TrbC" evidence="2">
    <location>
        <begin position="51"/>
        <end position="131"/>
    </location>
</feature>
<reference evidence="3 4" key="1">
    <citation type="submission" date="2018-08" db="EMBL/GenBank/DDBJ databases">
        <title>Form III RuBisCO-mediated autotrophy in Thermodesulfobium bacteria.</title>
        <authorList>
            <person name="Toshchakov S.V."/>
            <person name="Kublanov I.V."/>
            <person name="Frolov E."/>
            <person name="Bonch-Osmolovskaya E.A."/>
            <person name="Tourova T.P."/>
            <person name="Chernych N.A."/>
            <person name="Lebedinsky A.V."/>
        </authorList>
    </citation>
    <scope>NUCLEOTIDE SEQUENCE [LARGE SCALE GENOMIC DNA]</scope>
    <source>
        <strain evidence="3 4">SR</strain>
    </source>
</reference>
<evidence type="ECO:0008006" key="5">
    <source>
        <dbReference type="Google" id="ProtNLM"/>
    </source>
</evidence>
<organism evidence="3 4">
    <name type="scientific">Ammonifex thiophilus</name>
    <dbReference type="NCBI Taxonomy" id="444093"/>
    <lineage>
        <taxon>Bacteria</taxon>
        <taxon>Bacillati</taxon>
        <taxon>Bacillota</taxon>
        <taxon>Clostridia</taxon>
        <taxon>Thermoanaerobacterales</taxon>
        <taxon>Thermoanaerobacteraceae</taxon>
        <taxon>Ammonifex</taxon>
    </lineage>
</organism>
<dbReference type="AlphaFoldDB" id="A0A3D8P1N5"/>
<feature type="signal peptide" evidence="2">
    <location>
        <begin position="1"/>
        <end position="50"/>
    </location>
</feature>
<keyword evidence="2" id="KW-0732">Signal</keyword>
<keyword evidence="4" id="KW-1185">Reference proteome</keyword>